<evidence type="ECO:0000256" key="1">
    <source>
        <dbReference type="ARBA" id="ARBA00005485"/>
    </source>
</evidence>
<gene>
    <name evidence="4" type="ORF">SLEP1_g57946</name>
</gene>
<dbReference type="GO" id="GO:0005829">
    <property type="term" value="C:cytosol"/>
    <property type="evidence" value="ECO:0007669"/>
    <property type="project" value="TreeGrafter"/>
</dbReference>
<protein>
    <recommendedName>
        <fullName evidence="6">WEB family protein</fullName>
    </recommendedName>
</protein>
<dbReference type="EMBL" id="BPVZ01000469">
    <property type="protein sequence ID" value="GKV51279.1"/>
    <property type="molecule type" value="Genomic_DNA"/>
</dbReference>
<evidence type="ECO:0000256" key="3">
    <source>
        <dbReference type="SAM" id="Coils"/>
    </source>
</evidence>
<dbReference type="AlphaFoldDB" id="A0AAV5MQK3"/>
<evidence type="ECO:0000256" key="2">
    <source>
        <dbReference type="ARBA" id="ARBA00023054"/>
    </source>
</evidence>
<evidence type="ECO:0008006" key="6">
    <source>
        <dbReference type="Google" id="ProtNLM"/>
    </source>
</evidence>
<dbReference type="Proteomes" id="UP001054252">
    <property type="component" value="Unassembled WGS sequence"/>
</dbReference>
<name>A0AAV5MQK3_9ROSI</name>
<keyword evidence="5" id="KW-1185">Reference proteome</keyword>
<evidence type="ECO:0000313" key="4">
    <source>
        <dbReference type="EMBL" id="GKV51279.1"/>
    </source>
</evidence>
<evidence type="ECO:0000313" key="5">
    <source>
        <dbReference type="Proteomes" id="UP001054252"/>
    </source>
</evidence>
<proteinExistence type="inferred from homology"/>
<organism evidence="4 5">
    <name type="scientific">Rubroshorea leprosula</name>
    <dbReference type="NCBI Taxonomy" id="152421"/>
    <lineage>
        <taxon>Eukaryota</taxon>
        <taxon>Viridiplantae</taxon>
        <taxon>Streptophyta</taxon>
        <taxon>Embryophyta</taxon>
        <taxon>Tracheophyta</taxon>
        <taxon>Spermatophyta</taxon>
        <taxon>Magnoliopsida</taxon>
        <taxon>eudicotyledons</taxon>
        <taxon>Gunneridae</taxon>
        <taxon>Pentapetalae</taxon>
        <taxon>rosids</taxon>
        <taxon>malvids</taxon>
        <taxon>Malvales</taxon>
        <taxon>Dipterocarpaceae</taxon>
        <taxon>Rubroshorea</taxon>
    </lineage>
</organism>
<dbReference type="PANTHER" id="PTHR32054">
    <property type="entry name" value="HEAVY CHAIN, PUTATIVE, EXPRESSED-RELATED-RELATED"/>
    <property type="match status" value="1"/>
</dbReference>
<dbReference type="GO" id="GO:0009904">
    <property type="term" value="P:chloroplast accumulation movement"/>
    <property type="evidence" value="ECO:0007669"/>
    <property type="project" value="TreeGrafter"/>
</dbReference>
<keyword evidence="2 3" id="KW-0175">Coiled coil</keyword>
<sequence length="236" mass="26754">MEPLWKKEASLNQGKTGKPLSLWFLAAALRMEREEGGLVVVGRAEIDTRAPFRSVKEAVMLFGETVLVGEIYANKLKEKRAEASEKGHGQSEIAALTVELEETKQGLQKAGEENNLMSICIKTLGEELEQTKKELKRFKAREFHKQYPDPEIEDLKFIEDATRRDSNVKPVEEEDVSEEFQKKRFVKFASPPSLAQVIVSRKEMLGTSPPAKKDKRKSLVPIIGWLFSKEKGKPRN</sequence>
<reference evidence="4 5" key="1">
    <citation type="journal article" date="2021" name="Commun. Biol.">
        <title>The genome of Shorea leprosula (Dipterocarpaceae) highlights the ecological relevance of drought in aseasonal tropical rainforests.</title>
        <authorList>
            <person name="Ng K.K.S."/>
            <person name="Kobayashi M.J."/>
            <person name="Fawcett J.A."/>
            <person name="Hatakeyama M."/>
            <person name="Paape T."/>
            <person name="Ng C.H."/>
            <person name="Ang C.C."/>
            <person name="Tnah L.H."/>
            <person name="Lee C.T."/>
            <person name="Nishiyama T."/>
            <person name="Sese J."/>
            <person name="O'Brien M.J."/>
            <person name="Copetti D."/>
            <person name="Mohd Noor M.I."/>
            <person name="Ong R.C."/>
            <person name="Putra M."/>
            <person name="Sireger I.Z."/>
            <person name="Indrioko S."/>
            <person name="Kosugi Y."/>
            <person name="Izuno A."/>
            <person name="Isagi Y."/>
            <person name="Lee S.L."/>
            <person name="Shimizu K.K."/>
        </authorList>
    </citation>
    <scope>NUCLEOTIDE SEQUENCE [LARGE SCALE GENOMIC DNA]</scope>
    <source>
        <strain evidence="4">214</strain>
    </source>
</reference>
<dbReference type="PANTHER" id="PTHR32054:SF9">
    <property type="entry name" value="OS04G0116200 PROTEIN"/>
    <property type="match status" value="1"/>
</dbReference>
<feature type="coiled-coil region" evidence="3">
    <location>
        <begin position="93"/>
        <end position="141"/>
    </location>
</feature>
<comment type="caution">
    <text evidence="4">The sequence shown here is derived from an EMBL/GenBank/DDBJ whole genome shotgun (WGS) entry which is preliminary data.</text>
</comment>
<comment type="similarity">
    <text evidence="1">Belongs to the WEB family.</text>
</comment>
<accession>A0AAV5MQK3</accession>
<dbReference type="GO" id="GO:0009903">
    <property type="term" value="P:chloroplast avoidance movement"/>
    <property type="evidence" value="ECO:0007669"/>
    <property type="project" value="TreeGrafter"/>
</dbReference>